<feature type="transmembrane region" description="Helical" evidence="1">
    <location>
        <begin position="75"/>
        <end position="92"/>
    </location>
</feature>
<evidence type="ECO:0000313" key="3">
    <source>
        <dbReference type="EMBL" id="NHB77391.1"/>
    </source>
</evidence>
<keyword evidence="1" id="KW-0812">Transmembrane</keyword>
<feature type="domain" description="Lipid A biosynthesis N-terminal" evidence="2">
    <location>
        <begin position="22"/>
        <end position="93"/>
    </location>
</feature>
<dbReference type="Pfam" id="PF07578">
    <property type="entry name" value="LAB_N"/>
    <property type="match status" value="1"/>
</dbReference>
<keyword evidence="4" id="KW-1185">Reference proteome</keyword>
<evidence type="ECO:0000259" key="2">
    <source>
        <dbReference type="SMART" id="SM01259"/>
    </source>
</evidence>
<name>A0ABX0G8F9_9RHOB</name>
<proteinExistence type="predicted"/>
<evidence type="ECO:0000313" key="4">
    <source>
        <dbReference type="Proteomes" id="UP001515660"/>
    </source>
</evidence>
<organism evidence="3 4">
    <name type="scientific">Rhodobacter calidifons</name>
    <dbReference type="NCBI Taxonomy" id="2715277"/>
    <lineage>
        <taxon>Bacteria</taxon>
        <taxon>Pseudomonadati</taxon>
        <taxon>Pseudomonadota</taxon>
        <taxon>Alphaproteobacteria</taxon>
        <taxon>Rhodobacterales</taxon>
        <taxon>Rhodobacter group</taxon>
        <taxon>Rhodobacter</taxon>
    </lineage>
</organism>
<dbReference type="InterPro" id="IPR011499">
    <property type="entry name" value="Lipid_A_biosynth_N"/>
</dbReference>
<dbReference type="EMBL" id="JAANHS010000008">
    <property type="protein sequence ID" value="NHB77391.1"/>
    <property type="molecule type" value="Genomic_DNA"/>
</dbReference>
<dbReference type="Proteomes" id="UP001515660">
    <property type="component" value="Unassembled WGS sequence"/>
</dbReference>
<sequence length="107" mass="12563">MPETLWAWLHVDSWTEFTWVLIGLCGQLLFTARFLVQWIASEREKRSVIPIAFWYFSLAGGLVLFSYALWRRDPVFILGQSMGLVIYIRNLWLIHAEHQHHPAGAKH</sequence>
<dbReference type="Gene3D" id="1.20.1280.290">
    <property type="match status" value="1"/>
</dbReference>
<dbReference type="SMART" id="SM01259">
    <property type="entry name" value="LAB_N"/>
    <property type="match status" value="1"/>
</dbReference>
<reference evidence="3 4" key="1">
    <citation type="journal article" date="2022" name="Microorganisms">
        <title>Genome Sequence and Characterization of a Xanthorhodopsin-Containing, Aerobic Anoxygenic Phototrophic Rhodobacter Species, Isolated from Mesophilic Conditions at Yellowstone National Park.</title>
        <authorList>
            <person name="Kyndt J.A."/>
            <person name="Robertson S."/>
            <person name="Shoffstall I.B."/>
            <person name="Ramaley R.F."/>
            <person name="Meyer T.E."/>
        </authorList>
    </citation>
    <scope>NUCLEOTIDE SEQUENCE [LARGE SCALE GENOMIC DNA]</scope>
    <source>
        <strain evidence="3 4">M37P</strain>
    </source>
</reference>
<accession>A0ABX0G8F9</accession>
<protein>
    <submittedName>
        <fullName evidence="3">Lipid A biosynthesis protein</fullName>
    </submittedName>
</protein>
<feature type="transmembrane region" description="Helical" evidence="1">
    <location>
        <begin position="48"/>
        <end position="69"/>
    </location>
</feature>
<comment type="caution">
    <text evidence="3">The sequence shown here is derived from an EMBL/GenBank/DDBJ whole genome shotgun (WGS) entry which is preliminary data.</text>
</comment>
<keyword evidence="1" id="KW-1133">Transmembrane helix</keyword>
<dbReference type="InterPro" id="IPR014546">
    <property type="entry name" value="UCP028440_lipidA_biosyn"/>
</dbReference>
<evidence type="ECO:0000256" key="1">
    <source>
        <dbReference type="SAM" id="Phobius"/>
    </source>
</evidence>
<keyword evidence="1" id="KW-0472">Membrane</keyword>
<gene>
    <name evidence="3" type="ORF">G8O29_11640</name>
</gene>
<feature type="transmembrane region" description="Helical" evidence="1">
    <location>
        <begin position="17"/>
        <end position="36"/>
    </location>
</feature>
<dbReference type="PIRSF" id="PIRSF028440">
    <property type="entry name" value="UCP_LAB_N"/>
    <property type="match status" value="1"/>
</dbReference>
<dbReference type="RefSeq" id="WP_166403422.1">
    <property type="nucleotide sequence ID" value="NZ_JAANHS010000008.1"/>
</dbReference>